<organism evidence="2 3">
    <name type="scientific">Cymbomonas tetramitiformis</name>
    <dbReference type="NCBI Taxonomy" id="36881"/>
    <lineage>
        <taxon>Eukaryota</taxon>
        <taxon>Viridiplantae</taxon>
        <taxon>Chlorophyta</taxon>
        <taxon>Pyramimonadophyceae</taxon>
        <taxon>Pyramimonadales</taxon>
        <taxon>Pyramimonadaceae</taxon>
        <taxon>Cymbomonas</taxon>
    </lineage>
</organism>
<evidence type="ECO:0000256" key="1">
    <source>
        <dbReference type="SAM" id="MobiDB-lite"/>
    </source>
</evidence>
<comment type="caution">
    <text evidence="2">The sequence shown here is derived from an EMBL/GenBank/DDBJ whole genome shotgun (WGS) entry which is preliminary data.</text>
</comment>
<dbReference type="EMBL" id="LGRX02007663">
    <property type="protein sequence ID" value="KAK3274544.1"/>
    <property type="molecule type" value="Genomic_DNA"/>
</dbReference>
<accession>A0AAE0GAE6</accession>
<evidence type="ECO:0000313" key="2">
    <source>
        <dbReference type="EMBL" id="KAK3274544.1"/>
    </source>
</evidence>
<protein>
    <submittedName>
        <fullName evidence="2">Uncharacterized protein</fullName>
    </submittedName>
</protein>
<sequence length="83" mass="9354">MAFFQKIISYVANQVLVEGLANSRTFQQFAIRSDKAMKELAKKGKDAQAEISQKATSFNKTFQEELDKGMQEMRKESASGKKS</sequence>
<reference evidence="2 3" key="1">
    <citation type="journal article" date="2015" name="Genome Biol. Evol.">
        <title>Comparative Genomics of a Bacterivorous Green Alga Reveals Evolutionary Causalities and Consequences of Phago-Mixotrophic Mode of Nutrition.</title>
        <authorList>
            <person name="Burns J.A."/>
            <person name="Paasch A."/>
            <person name="Narechania A."/>
            <person name="Kim E."/>
        </authorList>
    </citation>
    <scope>NUCLEOTIDE SEQUENCE [LARGE SCALE GENOMIC DNA]</scope>
    <source>
        <strain evidence="2 3">PLY_AMNH</strain>
    </source>
</reference>
<dbReference type="Proteomes" id="UP001190700">
    <property type="component" value="Unassembled WGS sequence"/>
</dbReference>
<feature type="region of interest" description="Disordered" evidence="1">
    <location>
        <begin position="64"/>
        <end position="83"/>
    </location>
</feature>
<evidence type="ECO:0000313" key="3">
    <source>
        <dbReference type="Proteomes" id="UP001190700"/>
    </source>
</evidence>
<dbReference type="AlphaFoldDB" id="A0AAE0GAE6"/>
<gene>
    <name evidence="2" type="ORF">CYMTET_17272</name>
</gene>
<name>A0AAE0GAE6_9CHLO</name>
<proteinExistence type="predicted"/>
<dbReference type="PANTHER" id="PTHR34966:SF1">
    <property type="entry name" value="OS04G0508100 PROTEIN"/>
    <property type="match status" value="1"/>
</dbReference>
<keyword evidence="3" id="KW-1185">Reference proteome</keyword>
<dbReference type="PANTHER" id="PTHR34966">
    <property type="entry name" value="OSJNBA0043L24.15 PROTEIN"/>
    <property type="match status" value="1"/>
</dbReference>